<feature type="domain" description="Spindle pole body-associated protein cut12" evidence="3">
    <location>
        <begin position="137"/>
        <end position="274"/>
    </location>
</feature>
<evidence type="ECO:0000313" key="5">
    <source>
        <dbReference type="Proteomes" id="UP000813385"/>
    </source>
</evidence>
<evidence type="ECO:0000259" key="3">
    <source>
        <dbReference type="Pfam" id="PF11500"/>
    </source>
</evidence>
<proteinExistence type="predicted"/>
<keyword evidence="5" id="KW-1185">Reference proteome</keyword>
<gene>
    <name evidence="4" type="ORF">B0T11DRAFT_318647</name>
</gene>
<feature type="coiled-coil region" evidence="1">
    <location>
        <begin position="238"/>
        <end position="265"/>
    </location>
</feature>
<feature type="compositionally biased region" description="Basic and acidic residues" evidence="2">
    <location>
        <begin position="8"/>
        <end position="21"/>
    </location>
</feature>
<reference evidence="4" key="1">
    <citation type="journal article" date="2021" name="Nat. Commun.">
        <title>Genetic determinants of endophytism in the Arabidopsis root mycobiome.</title>
        <authorList>
            <person name="Mesny F."/>
            <person name="Miyauchi S."/>
            <person name="Thiergart T."/>
            <person name="Pickel B."/>
            <person name="Atanasova L."/>
            <person name="Karlsson M."/>
            <person name="Huettel B."/>
            <person name="Barry K.W."/>
            <person name="Haridas S."/>
            <person name="Chen C."/>
            <person name="Bauer D."/>
            <person name="Andreopoulos W."/>
            <person name="Pangilinan J."/>
            <person name="LaButti K."/>
            <person name="Riley R."/>
            <person name="Lipzen A."/>
            <person name="Clum A."/>
            <person name="Drula E."/>
            <person name="Henrissat B."/>
            <person name="Kohler A."/>
            <person name="Grigoriev I.V."/>
            <person name="Martin F.M."/>
            <person name="Hacquard S."/>
        </authorList>
    </citation>
    <scope>NUCLEOTIDE SEQUENCE</scope>
    <source>
        <strain evidence="4">MPI-CAGE-AT-0016</strain>
    </source>
</reference>
<feature type="compositionally biased region" description="Polar residues" evidence="2">
    <location>
        <begin position="129"/>
        <end position="142"/>
    </location>
</feature>
<protein>
    <submittedName>
        <fullName evidence="4">Spindle pole body formation-associated protein-domain-containing protein</fullName>
    </submittedName>
</protein>
<feature type="compositionally biased region" description="Basic and acidic residues" evidence="2">
    <location>
        <begin position="536"/>
        <end position="566"/>
    </location>
</feature>
<feature type="region of interest" description="Disordered" evidence="2">
    <location>
        <begin position="469"/>
        <end position="496"/>
    </location>
</feature>
<feature type="compositionally biased region" description="Acidic residues" evidence="2">
    <location>
        <begin position="165"/>
        <end position="177"/>
    </location>
</feature>
<feature type="region of interest" description="Disordered" evidence="2">
    <location>
        <begin position="307"/>
        <end position="332"/>
    </location>
</feature>
<sequence length="677" mass="75054">MLGWVLRKGLDGATGKDRSAEPDDTQYFEQPDTPAPVFAARALKSAIFGTPGHPDDPTTEEVTGPITENMTDNTSRTPPKPPQGILLTPGTGTSRRKRVSFDHQAVEKAETATGRARKRAEGGSRISKLFSSQKNGANAKKTQQTDRDNNATAPVSERPPPEPTFDADDSADDGWEEEEVDNCMHDITLDLNEPLSRSGKYWKSEFEQYHQDARAEMEKLLKYKQLAKSYAKMKDAEAIDLSHKLKEEQEKMVAMEKRITEMAAQIANRRQTGDVDDSADLMKNLAKQTALAVQYRTQVQDLEAMVGENEGGNDADPENRRRRNGASPRTQKTLLETQRELRRARSHIKENADLRAQLRRLQAKLDIAEEKAAQLAAGKALTNGEEPGHKVPASTQEIDDLRIENRLLKNELLALKEATAKKEVDTKQVLEKTTSKIADLKKEIKTLKAGSRPVDTKAAIITTTSEPGRTLRRLSDHGPKAKITSNGWQPASLAKGDKDGMDLVTSLGKRLNAQSANLRSQYKKDAGGPYPFEDIALEKSSEDKPSTPEPKSKNIMESKPELEAPKWKPFIPRSPRNREQLGPDLNSVIAKSTAVPTGQTPARHRFKHDDESALQDQHRRIGVSSTDADDISAHAVKSSLPPERRAAAIARIERRKAEKRMMLQNSLVSPNKENVAP</sequence>
<keyword evidence="1" id="KW-0175">Coiled coil</keyword>
<feature type="compositionally biased region" description="Basic and acidic residues" evidence="2">
    <location>
        <begin position="607"/>
        <end position="619"/>
    </location>
</feature>
<evidence type="ECO:0000256" key="1">
    <source>
        <dbReference type="SAM" id="Coils"/>
    </source>
</evidence>
<dbReference type="OrthoDB" id="5383703at2759"/>
<feature type="region of interest" description="Disordered" evidence="2">
    <location>
        <begin position="520"/>
        <end position="642"/>
    </location>
</feature>
<feature type="compositionally biased region" description="Basic and acidic residues" evidence="2">
    <location>
        <begin position="99"/>
        <end position="110"/>
    </location>
</feature>
<accession>A0A8K0TMZ3</accession>
<feature type="compositionally biased region" description="Polar residues" evidence="2">
    <location>
        <begin position="66"/>
        <end position="77"/>
    </location>
</feature>
<dbReference type="InterPro" id="IPR021589">
    <property type="entry name" value="Cut12"/>
</dbReference>
<feature type="region of interest" description="Disordered" evidence="2">
    <location>
        <begin position="47"/>
        <end position="177"/>
    </location>
</feature>
<dbReference type="EMBL" id="JAGPXD010000003">
    <property type="protein sequence ID" value="KAH7363141.1"/>
    <property type="molecule type" value="Genomic_DNA"/>
</dbReference>
<dbReference type="Pfam" id="PF11500">
    <property type="entry name" value="Cut12"/>
    <property type="match status" value="1"/>
</dbReference>
<dbReference type="Proteomes" id="UP000813385">
    <property type="component" value="Unassembled WGS sequence"/>
</dbReference>
<feature type="coiled-coil region" evidence="1">
    <location>
        <begin position="344"/>
        <end position="450"/>
    </location>
</feature>
<name>A0A8K0TMZ3_9PEZI</name>
<dbReference type="AlphaFoldDB" id="A0A8K0TMZ3"/>
<evidence type="ECO:0000313" key="4">
    <source>
        <dbReference type="EMBL" id="KAH7363141.1"/>
    </source>
</evidence>
<evidence type="ECO:0000256" key="2">
    <source>
        <dbReference type="SAM" id="MobiDB-lite"/>
    </source>
</evidence>
<organism evidence="4 5">
    <name type="scientific">Plectosphaerella cucumerina</name>
    <dbReference type="NCBI Taxonomy" id="40658"/>
    <lineage>
        <taxon>Eukaryota</taxon>
        <taxon>Fungi</taxon>
        <taxon>Dikarya</taxon>
        <taxon>Ascomycota</taxon>
        <taxon>Pezizomycotina</taxon>
        <taxon>Sordariomycetes</taxon>
        <taxon>Hypocreomycetidae</taxon>
        <taxon>Glomerellales</taxon>
        <taxon>Plectosphaerellaceae</taxon>
        <taxon>Plectosphaerella</taxon>
    </lineage>
</organism>
<feature type="region of interest" description="Disordered" evidence="2">
    <location>
        <begin position="1"/>
        <end position="32"/>
    </location>
</feature>
<comment type="caution">
    <text evidence="4">The sequence shown here is derived from an EMBL/GenBank/DDBJ whole genome shotgun (WGS) entry which is preliminary data.</text>
</comment>